<dbReference type="GeneID" id="104962565"/>
<evidence type="ECO:0000313" key="10">
    <source>
        <dbReference type="RefSeq" id="XP_010789318.1"/>
    </source>
</evidence>
<sequence>MKNLNSSVNQVFKEMQTSSERDLNSLPGPQGPPGPSGERGFNGLPGPRGPLGPPGRPGETGSHGRPGGDAHVPRLAFSAALTVPMERAGTIVFDKTFVNEGDFYDPKTGVFTAPVDGHYFFSAVLTGYKNEKIEAVLSKSNYGMARVDSGGYQPEGLENNPVAETRTPPGSLAVFSLILPLQSQDTVCVDLVTGRLAHSVEPLTVFSGSLLYEDLDPDR</sequence>
<keyword evidence="9" id="KW-1185">Reference proteome</keyword>
<keyword evidence="6" id="KW-1015">Disulfide bond</keyword>
<dbReference type="AlphaFoldDB" id="A0A6I9PPX8"/>
<dbReference type="RefSeq" id="XP_010789318.1">
    <property type="nucleotide sequence ID" value="XM_010791016.1"/>
</dbReference>
<dbReference type="Pfam" id="PF00386">
    <property type="entry name" value="C1q"/>
    <property type="match status" value="1"/>
</dbReference>
<dbReference type="SMART" id="SM00110">
    <property type="entry name" value="C1Q"/>
    <property type="match status" value="1"/>
</dbReference>
<evidence type="ECO:0000256" key="1">
    <source>
        <dbReference type="ARBA" id="ARBA00004498"/>
    </source>
</evidence>
<dbReference type="PRINTS" id="PR00007">
    <property type="entry name" value="COMPLEMNTC1Q"/>
</dbReference>
<dbReference type="InterPro" id="IPR050392">
    <property type="entry name" value="Collagen/C1q_domain"/>
</dbReference>
<dbReference type="Proteomes" id="UP000504611">
    <property type="component" value="Unplaced"/>
</dbReference>
<dbReference type="InterPro" id="IPR008160">
    <property type="entry name" value="Collagen"/>
</dbReference>
<dbReference type="SUPFAM" id="SSF49842">
    <property type="entry name" value="TNF-like"/>
    <property type="match status" value="1"/>
</dbReference>
<name>A0A6I9PPX8_9TELE</name>
<keyword evidence="5" id="KW-0175">Coiled coil</keyword>
<proteinExistence type="predicted"/>
<evidence type="ECO:0000256" key="6">
    <source>
        <dbReference type="ARBA" id="ARBA00023157"/>
    </source>
</evidence>
<evidence type="ECO:0000313" key="9">
    <source>
        <dbReference type="Proteomes" id="UP000504611"/>
    </source>
</evidence>
<feature type="compositionally biased region" description="Pro residues" evidence="7">
    <location>
        <begin position="47"/>
        <end position="56"/>
    </location>
</feature>
<dbReference type="InterPro" id="IPR001073">
    <property type="entry name" value="C1q_dom"/>
</dbReference>
<dbReference type="PANTHER" id="PTHR15427">
    <property type="entry name" value="EMILIN ELASTIN MICROFIBRIL INTERFACE-LOCATED PROTEIN ELASTIN MICROFIBRIL INTERFACER"/>
    <property type="match status" value="1"/>
</dbReference>
<gene>
    <name evidence="10" type="primary">LOC104962565</name>
</gene>
<feature type="region of interest" description="Disordered" evidence="7">
    <location>
        <begin position="1"/>
        <end position="71"/>
    </location>
</feature>
<dbReference type="Pfam" id="PF01391">
    <property type="entry name" value="Collagen"/>
    <property type="match status" value="1"/>
</dbReference>
<organism evidence="9 10">
    <name type="scientific">Notothenia coriiceps</name>
    <name type="common">black rockcod</name>
    <dbReference type="NCBI Taxonomy" id="8208"/>
    <lineage>
        <taxon>Eukaryota</taxon>
        <taxon>Metazoa</taxon>
        <taxon>Chordata</taxon>
        <taxon>Craniata</taxon>
        <taxon>Vertebrata</taxon>
        <taxon>Euteleostomi</taxon>
        <taxon>Actinopterygii</taxon>
        <taxon>Neopterygii</taxon>
        <taxon>Teleostei</taxon>
        <taxon>Neoteleostei</taxon>
        <taxon>Acanthomorphata</taxon>
        <taxon>Eupercaria</taxon>
        <taxon>Perciformes</taxon>
        <taxon>Notothenioidei</taxon>
        <taxon>Nototheniidae</taxon>
        <taxon>Notothenia</taxon>
    </lineage>
</organism>
<evidence type="ECO:0000256" key="4">
    <source>
        <dbReference type="ARBA" id="ARBA00022729"/>
    </source>
</evidence>
<accession>A0A6I9PPX8</accession>
<feature type="domain" description="C1q" evidence="8">
    <location>
        <begin position="70"/>
        <end position="217"/>
    </location>
</feature>
<feature type="compositionally biased region" description="Polar residues" evidence="7">
    <location>
        <begin position="1"/>
        <end position="18"/>
    </location>
</feature>
<evidence type="ECO:0000256" key="2">
    <source>
        <dbReference type="ARBA" id="ARBA00022525"/>
    </source>
</evidence>
<reference evidence="10" key="1">
    <citation type="submission" date="2025-08" db="UniProtKB">
        <authorList>
            <consortium name="RefSeq"/>
        </authorList>
    </citation>
    <scope>IDENTIFICATION</scope>
    <source>
        <tissue evidence="10">Muscle</tissue>
    </source>
</reference>
<dbReference type="PROSITE" id="PS50871">
    <property type="entry name" value="C1Q"/>
    <property type="match status" value="1"/>
</dbReference>
<protein>
    <submittedName>
        <fullName evidence="10">EMILIN-1-like</fullName>
    </submittedName>
</protein>
<dbReference type="KEGG" id="ncc:104962565"/>
<keyword evidence="4" id="KW-0732">Signal</keyword>
<evidence type="ECO:0000256" key="7">
    <source>
        <dbReference type="SAM" id="MobiDB-lite"/>
    </source>
</evidence>
<dbReference type="OrthoDB" id="9944757at2759"/>
<evidence type="ECO:0000256" key="5">
    <source>
        <dbReference type="ARBA" id="ARBA00023054"/>
    </source>
</evidence>
<dbReference type="InterPro" id="IPR008983">
    <property type="entry name" value="Tumour_necrosis_fac-like_dom"/>
</dbReference>
<keyword evidence="3" id="KW-0272">Extracellular matrix</keyword>
<dbReference type="Gene3D" id="2.60.120.40">
    <property type="match status" value="1"/>
</dbReference>
<comment type="subcellular location">
    <subcellularLocation>
        <location evidence="1">Secreted</location>
        <location evidence="1">Extracellular space</location>
        <location evidence="1">Extracellular matrix</location>
    </subcellularLocation>
</comment>
<keyword evidence="2" id="KW-0964">Secreted</keyword>
<evidence type="ECO:0000256" key="3">
    <source>
        <dbReference type="ARBA" id="ARBA00022530"/>
    </source>
</evidence>
<dbReference type="PANTHER" id="PTHR15427:SF1">
    <property type="entry name" value="EMILIN-1"/>
    <property type="match status" value="1"/>
</dbReference>
<evidence type="ECO:0000259" key="8">
    <source>
        <dbReference type="PROSITE" id="PS50871"/>
    </source>
</evidence>
<dbReference type="FunFam" id="2.60.120.40:FF:000010">
    <property type="entry name" value="EMILIN-1 protein"/>
    <property type="match status" value="1"/>
</dbReference>